<feature type="region of interest" description="Disordered" evidence="2">
    <location>
        <begin position="362"/>
        <end position="404"/>
    </location>
</feature>
<keyword evidence="5" id="KW-1185">Reference proteome</keyword>
<evidence type="ECO:0000256" key="1">
    <source>
        <dbReference type="PROSITE-ProRule" id="PRU00042"/>
    </source>
</evidence>
<feature type="domain" description="C2H2-type" evidence="3">
    <location>
        <begin position="418"/>
        <end position="445"/>
    </location>
</feature>
<dbReference type="Pfam" id="PF13912">
    <property type="entry name" value="zf-C2H2_6"/>
    <property type="match status" value="4"/>
</dbReference>
<sequence length="571" mass="63873">MEGEKSHHELKTPLTTTSDGGLKLKVPKSTREIREAEVEAEAEAEAASPIKKSHVCHECNKGFSSGKALGGHLSSAHVQGRENLKKLKFNQSTKFKRDGSRSDAATKEIVCKICGKDFASMKSLFGHMRCHPEREYRGMEPRKERPAKIVRDLSPSLSNHDDDEEEEEEYLDTDNQANYYHVDENGNLANYYFDDFDAAADSATLTAMAGVVDLSESLSSWIVKGKRGREGVRKHVRKIQGEVDEERKLRDAVYQFISLVNGDSSLRPNNPKEEEHKSDSFFPRAEIREGLSVVASESKKKKERVQVEEVHPAAGDRRDFPAKKRKFSETATNFEETLDGELDIKGKGKALKFNHEKLSSNSKDFGLSRQYDNKNNSFSDQELNKRRRGQRKTPIHSENEREITKLDGVTELGTPQKFKCSTCGKTFPTHQALGGHRSSHNKLKVSIKNTADRTSSPFLVRDKKQATSFSQLLPTPGIGGSDNASTLVESIHPCKNYDRTFSSGQALGGHQRCHWQGQSSQVASPVTEENQTSHRIVLEIDLNQPAYVEDANISNVGNDHTGTGYAYSYRL</sequence>
<keyword evidence="1" id="KW-0479">Metal-binding</keyword>
<gene>
    <name evidence="4" type="ORF">ACH5RR_021395</name>
</gene>
<dbReference type="InterPro" id="IPR013087">
    <property type="entry name" value="Znf_C2H2_type"/>
</dbReference>
<evidence type="ECO:0000256" key="2">
    <source>
        <dbReference type="SAM" id="MobiDB-lite"/>
    </source>
</evidence>
<reference evidence="4 5" key="1">
    <citation type="submission" date="2024-11" db="EMBL/GenBank/DDBJ databases">
        <title>A near-complete genome assembly of Cinchona calisaya.</title>
        <authorList>
            <person name="Lian D.C."/>
            <person name="Zhao X.W."/>
            <person name="Wei L."/>
        </authorList>
    </citation>
    <scope>NUCLEOTIDE SEQUENCE [LARGE SCALE GENOMIC DNA]</scope>
    <source>
        <tissue evidence="4">Nenye</tissue>
    </source>
</reference>
<feature type="compositionally biased region" description="Basic and acidic residues" evidence="2">
    <location>
        <begin position="136"/>
        <end position="151"/>
    </location>
</feature>
<keyword evidence="1" id="KW-0863">Zinc-finger</keyword>
<dbReference type="SUPFAM" id="SSF57667">
    <property type="entry name" value="beta-beta-alpha zinc fingers"/>
    <property type="match status" value="2"/>
</dbReference>
<name>A0ABD2ZH74_9GENT</name>
<dbReference type="PANTHER" id="PTHR47591">
    <property type="entry name" value="ZINC FINGER PROTEIN ZAT2-RELATED"/>
    <property type="match status" value="1"/>
</dbReference>
<feature type="compositionally biased region" description="Basic and acidic residues" evidence="2">
    <location>
        <begin position="297"/>
        <end position="322"/>
    </location>
</feature>
<evidence type="ECO:0000313" key="5">
    <source>
        <dbReference type="Proteomes" id="UP001630127"/>
    </source>
</evidence>
<feature type="region of interest" description="Disordered" evidence="2">
    <location>
        <begin position="293"/>
        <end position="324"/>
    </location>
</feature>
<feature type="region of interest" description="Disordered" evidence="2">
    <location>
        <begin position="1"/>
        <end position="27"/>
    </location>
</feature>
<accession>A0ABD2ZH74</accession>
<dbReference type="Proteomes" id="UP001630127">
    <property type="component" value="Unassembled WGS sequence"/>
</dbReference>
<feature type="compositionally biased region" description="Basic and acidic residues" evidence="2">
    <location>
        <begin position="1"/>
        <end position="11"/>
    </location>
</feature>
<keyword evidence="1" id="KW-0862">Zinc</keyword>
<dbReference type="InterPro" id="IPR036236">
    <property type="entry name" value="Znf_C2H2_sf"/>
</dbReference>
<feature type="domain" description="C2H2-type" evidence="3">
    <location>
        <begin position="54"/>
        <end position="82"/>
    </location>
</feature>
<dbReference type="AlphaFoldDB" id="A0ABD2ZH74"/>
<evidence type="ECO:0000259" key="3">
    <source>
        <dbReference type="PROSITE" id="PS50157"/>
    </source>
</evidence>
<protein>
    <recommendedName>
        <fullName evidence="3">C2H2-type domain-containing protein</fullName>
    </recommendedName>
</protein>
<feature type="compositionally biased region" description="Basic residues" evidence="2">
    <location>
        <begin position="385"/>
        <end position="394"/>
    </location>
</feature>
<dbReference type="GO" id="GO:0008270">
    <property type="term" value="F:zinc ion binding"/>
    <property type="evidence" value="ECO:0007669"/>
    <property type="project" value="UniProtKB-KW"/>
</dbReference>
<dbReference type="PANTHER" id="PTHR47591:SF1">
    <property type="entry name" value="ZINC FINGER PROTEIN ZAT2-RELATED"/>
    <property type="match status" value="1"/>
</dbReference>
<comment type="caution">
    <text evidence="4">The sequence shown here is derived from an EMBL/GenBank/DDBJ whole genome shotgun (WGS) entry which is preliminary data.</text>
</comment>
<proteinExistence type="predicted"/>
<evidence type="ECO:0000313" key="4">
    <source>
        <dbReference type="EMBL" id="KAL3518806.1"/>
    </source>
</evidence>
<organism evidence="4 5">
    <name type="scientific">Cinchona calisaya</name>
    <dbReference type="NCBI Taxonomy" id="153742"/>
    <lineage>
        <taxon>Eukaryota</taxon>
        <taxon>Viridiplantae</taxon>
        <taxon>Streptophyta</taxon>
        <taxon>Embryophyta</taxon>
        <taxon>Tracheophyta</taxon>
        <taxon>Spermatophyta</taxon>
        <taxon>Magnoliopsida</taxon>
        <taxon>eudicotyledons</taxon>
        <taxon>Gunneridae</taxon>
        <taxon>Pentapetalae</taxon>
        <taxon>asterids</taxon>
        <taxon>lamiids</taxon>
        <taxon>Gentianales</taxon>
        <taxon>Rubiaceae</taxon>
        <taxon>Cinchonoideae</taxon>
        <taxon>Cinchoneae</taxon>
        <taxon>Cinchona</taxon>
    </lineage>
</organism>
<dbReference type="Gene3D" id="3.30.160.60">
    <property type="entry name" value="Classic Zinc Finger"/>
    <property type="match status" value="2"/>
</dbReference>
<dbReference type="PROSITE" id="PS00028">
    <property type="entry name" value="ZINC_FINGER_C2H2_1"/>
    <property type="match status" value="3"/>
</dbReference>
<feature type="compositionally biased region" description="Basic and acidic residues" evidence="2">
    <location>
        <begin position="395"/>
        <end position="404"/>
    </location>
</feature>
<dbReference type="SMART" id="SM00355">
    <property type="entry name" value="ZnF_C2H2"/>
    <property type="match status" value="4"/>
</dbReference>
<dbReference type="PROSITE" id="PS50157">
    <property type="entry name" value="ZINC_FINGER_C2H2_2"/>
    <property type="match status" value="3"/>
</dbReference>
<dbReference type="EMBL" id="JBJUIK010000009">
    <property type="protein sequence ID" value="KAL3518806.1"/>
    <property type="molecule type" value="Genomic_DNA"/>
</dbReference>
<feature type="region of interest" description="Disordered" evidence="2">
    <location>
        <begin position="136"/>
        <end position="164"/>
    </location>
</feature>
<feature type="domain" description="C2H2-type" evidence="3">
    <location>
        <begin position="109"/>
        <end position="136"/>
    </location>
</feature>